<dbReference type="SUPFAM" id="SSF49764">
    <property type="entry name" value="HSP20-like chaperones"/>
    <property type="match status" value="1"/>
</dbReference>
<sequence length="89" mass="10343">MLPTVIDDDPEVDILLGKDQLTVIIDLRGRDSNKLLVKANKRQLYVYDKETNSVIKIISLPTYVEPESIKYETYYGTYIVSLKKVRTYE</sequence>
<accession>A0A8D5ZJV6</accession>
<dbReference type="InterPro" id="IPR008978">
    <property type="entry name" value="HSP20-like_chaperone"/>
</dbReference>
<gene>
    <name evidence="1" type="ORF">KN1_20520</name>
</gene>
<dbReference type="AlphaFoldDB" id="A0A8D5ZJV6"/>
<dbReference type="KEGG" id="csty:KN1_20520"/>
<keyword evidence="2" id="KW-1185">Reference proteome</keyword>
<name>A0A8D5ZJV6_9CREN</name>
<proteinExistence type="predicted"/>
<evidence type="ECO:0008006" key="3">
    <source>
        <dbReference type="Google" id="ProtNLM"/>
    </source>
</evidence>
<reference evidence="1 2" key="1">
    <citation type="submission" date="2021-04" db="EMBL/GenBank/DDBJ databases">
        <title>Complete genome sequence of Stygiolobus sp. KN-1.</title>
        <authorList>
            <person name="Nakamura K."/>
            <person name="Sakai H."/>
            <person name="Kurosawa N."/>
        </authorList>
    </citation>
    <scope>NUCLEOTIDE SEQUENCE [LARGE SCALE GENOMIC DNA]</scope>
    <source>
        <strain evidence="1 2">KN-1</strain>
    </source>
</reference>
<organism evidence="1 2">
    <name type="scientific">Stygiolobus caldivivus</name>
    <dbReference type="NCBI Taxonomy" id="2824673"/>
    <lineage>
        <taxon>Archaea</taxon>
        <taxon>Thermoproteota</taxon>
        <taxon>Thermoprotei</taxon>
        <taxon>Sulfolobales</taxon>
        <taxon>Sulfolobaceae</taxon>
        <taxon>Stygiolobus</taxon>
    </lineage>
</organism>
<dbReference type="Proteomes" id="UP000825123">
    <property type="component" value="Chromosome"/>
</dbReference>
<protein>
    <recommendedName>
        <fullName evidence="3">SHSP domain-containing protein</fullName>
    </recommendedName>
</protein>
<evidence type="ECO:0000313" key="2">
    <source>
        <dbReference type="Proteomes" id="UP000825123"/>
    </source>
</evidence>
<dbReference type="EMBL" id="AP024597">
    <property type="protein sequence ID" value="BCU70755.1"/>
    <property type="molecule type" value="Genomic_DNA"/>
</dbReference>
<evidence type="ECO:0000313" key="1">
    <source>
        <dbReference type="EMBL" id="BCU70755.1"/>
    </source>
</evidence>